<dbReference type="EMBL" id="JASJQH010000200">
    <property type="protein sequence ID" value="KAK9766010.1"/>
    <property type="molecule type" value="Genomic_DNA"/>
</dbReference>
<dbReference type="PANTHER" id="PTHR10635:SF0">
    <property type="entry name" value="COATOMER SUBUNIT BETA"/>
    <property type="match status" value="1"/>
</dbReference>
<comment type="function">
    <text evidence="10">The coatomer is a cytosolic protein complex that binds to dilysine motifs and reversibly associates with Golgi non-clathrin-coated vesicles, which further mediate biosynthetic protein transport from the ER, via the Golgi up to the trans Golgi network. Coatomer complex is required for budding from Golgi membranes, and is essential for the retrograde Golgi-to-ER transport of dilysine-tagged proteins.</text>
</comment>
<evidence type="ECO:0000256" key="3">
    <source>
        <dbReference type="ARBA" id="ARBA00022490"/>
    </source>
</evidence>
<feature type="region of interest" description="Disordered" evidence="11">
    <location>
        <begin position="493"/>
        <end position="517"/>
    </location>
</feature>
<keyword evidence="3 10" id="KW-0963">Cytoplasm</keyword>
<evidence type="ECO:0000259" key="12">
    <source>
        <dbReference type="Pfam" id="PF01602"/>
    </source>
</evidence>
<dbReference type="InterPro" id="IPR011989">
    <property type="entry name" value="ARM-like"/>
</dbReference>
<dbReference type="InterPro" id="IPR016024">
    <property type="entry name" value="ARM-type_fold"/>
</dbReference>
<evidence type="ECO:0000256" key="10">
    <source>
        <dbReference type="PIRNR" id="PIRNR005727"/>
    </source>
</evidence>
<keyword evidence="2 10" id="KW-0813">Transport</keyword>
<keyword evidence="7 10" id="KW-0333">Golgi apparatus</keyword>
<dbReference type="InterPro" id="IPR029446">
    <property type="entry name" value="COPB1_appendage_platform_dom"/>
</dbReference>
<name>A0ABR2WWX8_9FUNG</name>
<dbReference type="InterPro" id="IPR011710">
    <property type="entry name" value="Coatomer_bsu_C"/>
</dbReference>
<protein>
    <recommendedName>
        <fullName evidence="10">Coatomer subunit beta</fullName>
    </recommendedName>
    <alternativeName>
        <fullName evidence="10">Beta-coat protein</fullName>
    </alternativeName>
</protein>
<comment type="subunit">
    <text evidence="10">Oligomeric complex that consists of at least the alpha, beta, beta', gamma, delta, epsilon and zeta subunits.</text>
</comment>
<evidence type="ECO:0000256" key="4">
    <source>
        <dbReference type="ARBA" id="ARBA00022737"/>
    </source>
</evidence>
<comment type="caution">
    <text evidence="15">The sequence shown here is derived from an EMBL/GenBank/DDBJ whole genome shotgun (WGS) entry which is preliminary data.</text>
</comment>
<sequence length="951" mass="106594">MVAAEPCYTVICTDDTTDQLSIQEFKSAFEKGSDEVKIETMRKLLITMLNGDPCSQILMHVIRFVMPSKNKALKKLLHFYWEICPKTNPDGKLKQEMLLVCNALRSDLQHPNEYIRGATLRIVSKLREPELLEPLLPCCRSCLEHRHSYVRKNAVFAIYSIYKYCDYLIPDAPELIQTFLIAEADMTCKRNAFVMLCNTQQARAVDYLKQVYNQIQSFDEPLQLAIIELIRKDCRNNTAEKARYIKCIFELLNASSHTVKYEAATTLMALTHNPVAVKAVASCYIELIAKEADNNIKLIVLDRLDDLRKKHDRMLDDLVMDILRVLTSPDIDVRRKALGIALEMVSARNVVEVVSFLKKELLKTQDQDYEKNTEYRQLMIQAIHTCAIRFSEVASDVVHVLMEFLYDANNSAAVDVLAFVREVIEKIPSLRTSITGKLLEIFLDMKSSKAIRGALWIIGEYSEDAVGVQEAWKQIREGLGELPILASEQSMLEQAQREEDSSESAHDTKQPAVSSSRRVLADGTYASESALTSDSKTSSKIEAIKSADKPPLRAQILGGDFFLGAVLSSTLTKLVYKYFDLCDDERKKNTLRAEAMLIMTGIIRVGQSQFPPAPIDEDSYDRIMSCIKSLAGLPADNVMKNIFTVDCKAAFTNMVEVQEQKNAAKNSENKKTTKVQVDDAITFRQFSKKNAADDGDEFELDLTRATGEGYGRDDLMSQLNRVVQLTGFSDPVYAEAYVTVNQYDVLLDVLVINQTSETLQNLTVEFSTLGDLRLVEKPGQYTVGPHSFHSIKANIKVSSTETGVIFGNIIYDGPGASGSHCIILNDIRIDIMDYINPATCTETQFRNMWTEFEWENKVNLSTTAGDLKAFLDHILKSTNMACLTPDSVLSGECGFLSANLYAKSIFGEDAIANLSIEQHKEGQITGHIRIRSKTQGIALSLGDKIAMTQKA</sequence>
<keyword evidence="6 10" id="KW-0653">Protein transport</keyword>
<dbReference type="Pfam" id="PF14806">
    <property type="entry name" value="Coatomer_b_Cpla"/>
    <property type="match status" value="1"/>
</dbReference>
<feature type="domain" description="Clathrin/coatomer adaptor adaptin-like N-terminal" evidence="12">
    <location>
        <begin position="19"/>
        <end position="500"/>
    </location>
</feature>
<organism evidence="15 16">
    <name type="scientific">Basidiobolus ranarum</name>
    <dbReference type="NCBI Taxonomy" id="34480"/>
    <lineage>
        <taxon>Eukaryota</taxon>
        <taxon>Fungi</taxon>
        <taxon>Fungi incertae sedis</taxon>
        <taxon>Zoopagomycota</taxon>
        <taxon>Entomophthoromycotina</taxon>
        <taxon>Basidiobolomycetes</taxon>
        <taxon>Basidiobolales</taxon>
        <taxon>Basidiobolaceae</taxon>
        <taxon>Basidiobolus</taxon>
    </lineage>
</organism>
<keyword evidence="8 10" id="KW-0472">Membrane</keyword>
<evidence type="ECO:0000313" key="15">
    <source>
        <dbReference type="EMBL" id="KAK9766010.1"/>
    </source>
</evidence>
<dbReference type="PANTHER" id="PTHR10635">
    <property type="entry name" value="COATOMER SUBUNIT BETA"/>
    <property type="match status" value="1"/>
</dbReference>
<evidence type="ECO:0000256" key="1">
    <source>
        <dbReference type="ARBA" id="ARBA00004255"/>
    </source>
</evidence>
<evidence type="ECO:0000256" key="5">
    <source>
        <dbReference type="ARBA" id="ARBA00022892"/>
    </source>
</evidence>
<accession>A0ABR2WWX8</accession>
<dbReference type="Proteomes" id="UP001479436">
    <property type="component" value="Unassembled WGS sequence"/>
</dbReference>
<evidence type="ECO:0000256" key="6">
    <source>
        <dbReference type="ARBA" id="ARBA00022927"/>
    </source>
</evidence>
<evidence type="ECO:0000259" key="14">
    <source>
        <dbReference type="Pfam" id="PF14806"/>
    </source>
</evidence>
<dbReference type="PIRSF" id="PIRSF005727">
    <property type="entry name" value="Coatomer_beta_subunit"/>
    <property type="match status" value="1"/>
</dbReference>
<dbReference type="InterPro" id="IPR002553">
    <property type="entry name" value="Clathrin/coatomer_adapt-like_N"/>
</dbReference>
<evidence type="ECO:0000256" key="7">
    <source>
        <dbReference type="ARBA" id="ARBA00023034"/>
    </source>
</evidence>
<gene>
    <name evidence="15" type="primary">SEC26</name>
    <name evidence="15" type="ORF">K7432_005216</name>
</gene>
<dbReference type="Pfam" id="PF01602">
    <property type="entry name" value="Adaptin_N"/>
    <property type="match status" value="1"/>
</dbReference>
<evidence type="ECO:0000256" key="9">
    <source>
        <dbReference type="ARBA" id="ARBA00023329"/>
    </source>
</evidence>
<feature type="domain" description="Coatomer beta subunit appendage platform" evidence="14">
    <location>
        <begin position="820"/>
        <end position="945"/>
    </location>
</feature>
<comment type="subcellular location">
    <subcellularLocation>
        <location evidence="10">Cytoplasm</location>
    </subcellularLocation>
    <subcellularLocation>
        <location evidence="1 10">Golgi apparatus membrane</location>
        <topology evidence="1 10">Peripheral membrane protein</topology>
        <orientation evidence="1 10">Cytoplasmic side</orientation>
    </subcellularLocation>
    <subcellularLocation>
        <location evidence="10">Cytoplasmic vesicle</location>
        <location evidence="10">COPI-coated vesicle membrane</location>
        <topology evidence="10">Peripheral membrane protein</topology>
        <orientation evidence="10">Cytoplasmic side</orientation>
    </subcellularLocation>
</comment>
<keyword evidence="16" id="KW-1185">Reference proteome</keyword>
<dbReference type="Gene3D" id="1.25.10.10">
    <property type="entry name" value="Leucine-rich Repeat Variant"/>
    <property type="match status" value="1"/>
</dbReference>
<dbReference type="Pfam" id="PF07718">
    <property type="entry name" value="Coatamer_beta_C"/>
    <property type="match status" value="1"/>
</dbReference>
<reference evidence="15 16" key="1">
    <citation type="submission" date="2023-04" db="EMBL/GenBank/DDBJ databases">
        <title>Genome of Basidiobolus ranarum AG-B5.</title>
        <authorList>
            <person name="Stajich J.E."/>
            <person name="Carter-House D."/>
            <person name="Gryganskyi A."/>
        </authorList>
    </citation>
    <scope>NUCLEOTIDE SEQUENCE [LARGE SCALE GENOMIC DNA]</scope>
    <source>
        <strain evidence="15 16">AG-B5</strain>
    </source>
</reference>
<feature type="domain" description="Coatomer beta subunit C-terminal" evidence="13">
    <location>
        <begin position="677"/>
        <end position="813"/>
    </location>
</feature>
<evidence type="ECO:0000259" key="13">
    <source>
        <dbReference type="Pfam" id="PF07718"/>
    </source>
</evidence>
<evidence type="ECO:0000256" key="2">
    <source>
        <dbReference type="ARBA" id="ARBA00022448"/>
    </source>
</evidence>
<evidence type="ECO:0000256" key="8">
    <source>
        <dbReference type="ARBA" id="ARBA00023136"/>
    </source>
</evidence>
<proteinExistence type="predicted"/>
<keyword evidence="4" id="KW-0677">Repeat</keyword>
<keyword evidence="5 10" id="KW-0931">ER-Golgi transport</keyword>
<dbReference type="InterPro" id="IPR016460">
    <property type="entry name" value="COPB1"/>
</dbReference>
<keyword evidence="9 10" id="KW-0968">Cytoplasmic vesicle</keyword>
<evidence type="ECO:0000256" key="11">
    <source>
        <dbReference type="SAM" id="MobiDB-lite"/>
    </source>
</evidence>
<evidence type="ECO:0000313" key="16">
    <source>
        <dbReference type="Proteomes" id="UP001479436"/>
    </source>
</evidence>
<feature type="compositionally biased region" description="Basic and acidic residues" evidence="11">
    <location>
        <begin position="495"/>
        <end position="509"/>
    </location>
</feature>
<dbReference type="SUPFAM" id="SSF48371">
    <property type="entry name" value="ARM repeat"/>
    <property type="match status" value="1"/>
</dbReference>